<evidence type="ECO:0000256" key="9">
    <source>
        <dbReference type="SAM" id="MobiDB-lite"/>
    </source>
</evidence>
<name>A0A0L0NJU8_TOLOC</name>
<dbReference type="InterPro" id="IPR016082">
    <property type="entry name" value="Ribosomal_uL30_ferredoxin-like"/>
</dbReference>
<comment type="function">
    <text evidence="7">Component of the mitochondrial ribosome (mitoribosome), a dedicated translation machinery responsible for the synthesis of mitochondrial genome-encoded proteins, including at least some of the essential transmembrane subunits of the mitochondrial respiratory chain. The mitoribosomes are attached to the mitochondrial inner membrane and translation products are cotranslationally integrated into the membrane.</text>
</comment>
<proteinExistence type="inferred from homology"/>
<evidence type="ECO:0000256" key="3">
    <source>
        <dbReference type="ARBA" id="ARBA00022980"/>
    </source>
</evidence>
<dbReference type="GO" id="GO:0015934">
    <property type="term" value="C:large ribosomal subunit"/>
    <property type="evidence" value="ECO:0007669"/>
    <property type="project" value="InterPro"/>
</dbReference>
<comment type="similarity">
    <text evidence="2 8">Belongs to the universal ribosomal protein uL30 family.</text>
</comment>
<evidence type="ECO:0000256" key="4">
    <source>
        <dbReference type="ARBA" id="ARBA00023128"/>
    </source>
</evidence>
<dbReference type="PANTHER" id="PTHR15892">
    <property type="entry name" value="MITOCHONDRIAL RIBOSOMAL PROTEIN L30"/>
    <property type="match status" value="1"/>
</dbReference>
<comment type="subcellular location">
    <subcellularLocation>
        <location evidence="1">Mitochondrion</location>
    </subcellularLocation>
</comment>
<reference evidence="11 12" key="1">
    <citation type="journal article" date="2015" name="BMC Genomics">
        <title>The genome of the truffle-parasite Tolypocladium ophioglossoides and the evolution of antifungal peptaibiotics.</title>
        <authorList>
            <person name="Quandt C.A."/>
            <person name="Bushley K.E."/>
            <person name="Spatafora J.W."/>
        </authorList>
    </citation>
    <scope>NUCLEOTIDE SEQUENCE [LARGE SCALE GENOMIC DNA]</scope>
    <source>
        <strain evidence="11 12">CBS 100239</strain>
    </source>
</reference>
<dbReference type="AlphaFoldDB" id="A0A0L0NJU8"/>
<dbReference type="GO" id="GO:0003735">
    <property type="term" value="F:structural constituent of ribosome"/>
    <property type="evidence" value="ECO:0007669"/>
    <property type="project" value="InterPro"/>
</dbReference>
<gene>
    <name evidence="11" type="ORF">TOPH_01223</name>
</gene>
<keyword evidence="12" id="KW-1185">Reference proteome</keyword>
<feature type="domain" description="Large ribosomal subunit protein uL30-like ferredoxin-like fold" evidence="10">
    <location>
        <begin position="137"/>
        <end position="187"/>
    </location>
</feature>
<evidence type="ECO:0000256" key="2">
    <source>
        <dbReference type="ARBA" id="ARBA00007594"/>
    </source>
</evidence>
<dbReference type="Gene3D" id="3.30.1390.20">
    <property type="entry name" value="Ribosomal protein L30, ferredoxin-like fold domain"/>
    <property type="match status" value="1"/>
</dbReference>
<dbReference type="FunFam" id="3.30.1390.20:FF:000010">
    <property type="entry name" value="Large subunit ribosomal protein L30"/>
    <property type="match status" value="1"/>
</dbReference>
<dbReference type="EMBL" id="LFRF01000002">
    <property type="protein sequence ID" value="KND94005.1"/>
    <property type="molecule type" value="Genomic_DNA"/>
</dbReference>
<feature type="region of interest" description="Disordered" evidence="9">
    <location>
        <begin position="83"/>
        <end position="129"/>
    </location>
</feature>
<evidence type="ECO:0000313" key="11">
    <source>
        <dbReference type="EMBL" id="KND94005.1"/>
    </source>
</evidence>
<comment type="caution">
    <text evidence="11">The sequence shown here is derived from an EMBL/GenBank/DDBJ whole genome shotgun (WGS) entry which is preliminary data.</text>
</comment>
<keyword evidence="4" id="KW-0496">Mitochondrion</keyword>
<dbReference type="InterPro" id="IPR005996">
    <property type="entry name" value="Ribosomal_uL30_bac-type"/>
</dbReference>
<dbReference type="InterPro" id="IPR036919">
    <property type="entry name" value="Ribo_uL30_ferredoxin-like_sf"/>
</dbReference>
<evidence type="ECO:0000313" key="12">
    <source>
        <dbReference type="Proteomes" id="UP000036947"/>
    </source>
</evidence>
<evidence type="ECO:0000256" key="1">
    <source>
        <dbReference type="ARBA" id="ARBA00004173"/>
    </source>
</evidence>
<keyword evidence="5 8" id="KW-0687">Ribonucleoprotein</keyword>
<keyword evidence="3 8" id="KW-0689">Ribosomal protein</keyword>
<dbReference type="GO" id="GO:0006412">
    <property type="term" value="P:translation"/>
    <property type="evidence" value="ECO:0007669"/>
    <property type="project" value="InterPro"/>
</dbReference>
<dbReference type="InterPro" id="IPR018038">
    <property type="entry name" value="Ribosomal_uL30_CS"/>
</dbReference>
<evidence type="ECO:0000256" key="7">
    <source>
        <dbReference type="ARBA" id="ARBA00037226"/>
    </source>
</evidence>
<accession>A0A0L0NJU8</accession>
<protein>
    <recommendedName>
        <fullName evidence="6">Large ribosomal subunit protein uL30m</fullName>
    </recommendedName>
</protein>
<dbReference type="PANTHER" id="PTHR15892:SF2">
    <property type="entry name" value="LARGE RIBOSOMAL SUBUNIT PROTEIN UL30M"/>
    <property type="match status" value="1"/>
</dbReference>
<dbReference type="Proteomes" id="UP000036947">
    <property type="component" value="Unassembled WGS sequence"/>
</dbReference>
<dbReference type="PROSITE" id="PS00634">
    <property type="entry name" value="RIBOSOMAL_L30"/>
    <property type="match status" value="1"/>
</dbReference>
<evidence type="ECO:0000256" key="8">
    <source>
        <dbReference type="RuleBase" id="RU003734"/>
    </source>
</evidence>
<dbReference type="GO" id="GO:0005739">
    <property type="term" value="C:mitochondrion"/>
    <property type="evidence" value="ECO:0007669"/>
    <property type="project" value="UniProtKB-SubCell"/>
</dbReference>
<sequence length="220" mass="24356">MPAVANKRGTGPGYGNKTYSCVEDLQPPCRFLPAYPKRVLLEVSGAHWRNCHWLQGRLTAMRQLVTCHGVAHRKAWRAAISGTTSELATQDERHSAGKETSTTANAALIKRNCTSPRPTATKKRGTETEPNAAMSFFRITLHRSAIGLPERTRGVLAALGLRRRMQTVFHPVEPQFAGMILKVKELVRVRETDAPLSKAQVKAARSPDSGFYVERAVPRM</sequence>
<dbReference type="Pfam" id="PF00327">
    <property type="entry name" value="Ribosomal_L30"/>
    <property type="match status" value="1"/>
</dbReference>
<dbReference type="SUPFAM" id="SSF55129">
    <property type="entry name" value="Ribosomal protein L30p/L7e"/>
    <property type="match status" value="1"/>
</dbReference>
<dbReference type="NCBIfam" id="TIGR01308">
    <property type="entry name" value="rpmD_bact"/>
    <property type="match status" value="1"/>
</dbReference>
<dbReference type="OrthoDB" id="3261737at2759"/>
<evidence type="ECO:0000259" key="10">
    <source>
        <dbReference type="Pfam" id="PF00327"/>
    </source>
</evidence>
<evidence type="ECO:0000256" key="6">
    <source>
        <dbReference type="ARBA" id="ARBA00035281"/>
    </source>
</evidence>
<dbReference type="CDD" id="cd01658">
    <property type="entry name" value="Ribosomal_L30"/>
    <property type="match status" value="1"/>
</dbReference>
<organism evidence="11 12">
    <name type="scientific">Tolypocladium ophioglossoides (strain CBS 100239)</name>
    <name type="common">Snaketongue truffleclub</name>
    <name type="synonym">Elaphocordyceps ophioglossoides</name>
    <dbReference type="NCBI Taxonomy" id="1163406"/>
    <lineage>
        <taxon>Eukaryota</taxon>
        <taxon>Fungi</taxon>
        <taxon>Dikarya</taxon>
        <taxon>Ascomycota</taxon>
        <taxon>Pezizomycotina</taxon>
        <taxon>Sordariomycetes</taxon>
        <taxon>Hypocreomycetidae</taxon>
        <taxon>Hypocreales</taxon>
        <taxon>Ophiocordycipitaceae</taxon>
        <taxon>Tolypocladium</taxon>
    </lineage>
</organism>
<evidence type="ECO:0000256" key="5">
    <source>
        <dbReference type="ARBA" id="ARBA00023274"/>
    </source>
</evidence>